<dbReference type="InterPro" id="IPR001387">
    <property type="entry name" value="Cro/C1-type_HTH"/>
</dbReference>
<reference evidence="3 4" key="1">
    <citation type="submission" date="2020-11" db="EMBL/GenBank/DDBJ databases">
        <title>Draft genome sequencing of a Lachnospiraceae strain isolated from anoxic soil subjected to BSD treatment.</title>
        <authorList>
            <person name="Uek A."/>
            <person name="Tonouchi A."/>
        </authorList>
    </citation>
    <scope>NUCLEOTIDE SEQUENCE [LARGE SCALE GENOMIC DNA]</scope>
    <source>
        <strain evidence="3 4">TB5</strain>
    </source>
</reference>
<protein>
    <submittedName>
        <fullName evidence="3">Transcriptional regulator</fullName>
    </submittedName>
</protein>
<dbReference type="Gene3D" id="1.10.260.40">
    <property type="entry name" value="lambda repressor-like DNA-binding domains"/>
    <property type="match status" value="1"/>
</dbReference>
<dbReference type="PANTHER" id="PTHR46558:SF11">
    <property type="entry name" value="HTH-TYPE TRANSCRIPTIONAL REGULATOR XRE"/>
    <property type="match status" value="1"/>
</dbReference>
<dbReference type="EMBL" id="AP024169">
    <property type="protein sequence ID" value="BCN30784.1"/>
    <property type="molecule type" value="Genomic_DNA"/>
</dbReference>
<dbReference type="KEGG" id="ahb:bsdtb5_20790"/>
<organism evidence="3 4">
    <name type="scientific">Anaeromicropila herbilytica</name>
    <dbReference type="NCBI Taxonomy" id="2785025"/>
    <lineage>
        <taxon>Bacteria</taxon>
        <taxon>Bacillati</taxon>
        <taxon>Bacillota</taxon>
        <taxon>Clostridia</taxon>
        <taxon>Lachnospirales</taxon>
        <taxon>Lachnospiraceae</taxon>
        <taxon>Anaeromicropila</taxon>
    </lineage>
</organism>
<dbReference type="AlphaFoldDB" id="A0A7R7ID88"/>
<dbReference type="PROSITE" id="PS50943">
    <property type="entry name" value="HTH_CROC1"/>
    <property type="match status" value="1"/>
</dbReference>
<dbReference type="RefSeq" id="WP_271715979.1">
    <property type="nucleotide sequence ID" value="NZ_AP024169.1"/>
</dbReference>
<dbReference type="InterPro" id="IPR010982">
    <property type="entry name" value="Lambda_DNA-bd_dom_sf"/>
</dbReference>
<dbReference type="CDD" id="cd00093">
    <property type="entry name" value="HTH_XRE"/>
    <property type="match status" value="1"/>
</dbReference>
<dbReference type="SUPFAM" id="SSF47413">
    <property type="entry name" value="lambda repressor-like DNA-binding domains"/>
    <property type="match status" value="1"/>
</dbReference>
<evidence type="ECO:0000313" key="3">
    <source>
        <dbReference type="EMBL" id="BCN30784.1"/>
    </source>
</evidence>
<evidence type="ECO:0000256" key="1">
    <source>
        <dbReference type="ARBA" id="ARBA00023125"/>
    </source>
</evidence>
<dbReference type="SMART" id="SM00530">
    <property type="entry name" value="HTH_XRE"/>
    <property type="match status" value="1"/>
</dbReference>
<evidence type="ECO:0000259" key="2">
    <source>
        <dbReference type="PROSITE" id="PS50943"/>
    </source>
</evidence>
<keyword evidence="4" id="KW-1185">Reference proteome</keyword>
<keyword evidence="1" id="KW-0238">DNA-binding</keyword>
<dbReference type="PANTHER" id="PTHR46558">
    <property type="entry name" value="TRACRIPTIONAL REGULATORY PROTEIN-RELATED-RELATED"/>
    <property type="match status" value="1"/>
</dbReference>
<gene>
    <name evidence="3" type="ORF">bsdtb5_20790</name>
</gene>
<accession>A0A7R7ID88</accession>
<evidence type="ECO:0000313" key="4">
    <source>
        <dbReference type="Proteomes" id="UP000595897"/>
    </source>
</evidence>
<dbReference type="Proteomes" id="UP000595897">
    <property type="component" value="Chromosome"/>
</dbReference>
<dbReference type="Pfam" id="PF01381">
    <property type="entry name" value="HTH_3"/>
    <property type="match status" value="1"/>
</dbReference>
<dbReference type="GO" id="GO:0003677">
    <property type="term" value="F:DNA binding"/>
    <property type="evidence" value="ECO:0007669"/>
    <property type="project" value="UniProtKB-KW"/>
</dbReference>
<proteinExistence type="predicted"/>
<name>A0A7R7ID88_9FIRM</name>
<sequence length="373" mass="43337">MSYLRLSDNIVMLRHKKEITQDQLATFLGVTKASVSKWETKQSYPDILLLPQIAAYFDVSIDELLGYEPQMSPEQIKKCYQDLASDFATLPFDEVVTRSRQFVKKYYSCYPLLMQIVVLWINHFMLTEDREKQTTILKEAVELCNHIRASCNEVGLCNEAIALKAVANLTLGNAKDVIEDLEPLYELKKFITQSDLVLFQAYQIIGDNKKAELHSQITIYTQLLNLVENSIAMIGFHIRDQEFCDTTIHRIDQIIEAYQLESLHPNTTLKYHYQSALYYCVHQQIEKALVELTVFVNGSLHFIESGLVLHGDDYFNRLEEWFQGFDLQTDAPRNERVVLDSLIPAIEYPGLSILFEHEQYIHLKKQIERKRNV</sequence>
<feature type="domain" description="HTH cro/C1-type" evidence="2">
    <location>
        <begin position="10"/>
        <end position="64"/>
    </location>
</feature>